<keyword evidence="3 11" id="KW-0597">Phosphoprotein</keyword>
<dbReference type="CDD" id="cd00082">
    <property type="entry name" value="HisKA"/>
    <property type="match status" value="1"/>
</dbReference>
<dbReference type="KEGG" id="prn:BW723_03820"/>
<comment type="caution">
    <text evidence="16">The sequence shown here is derived from an EMBL/GenBank/DDBJ whole genome shotgun (WGS) entry which is preliminary data.</text>
</comment>
<dbReference type="Gene3D" id="1.10.10.60">
    <property type="entry name" value="Homeodomain-like"/>
    <property type="match status" value="1"/>
</dbReference>
<comment type="catalytic activity">
    <reaction evidence="1">
        <text>ATP + protein L-histidine = ADP + protein N-phospho-L-histidine.</text>
        <dbReference type="EC" id="2.7.13.3"/>
    </reaction>
</comment>
<dbReference type="Gene3D" id="3.30.565.10">
    <property type="entry name" value="Histidine kinase-like ATPase, C-terminal domain"/>
    <property type="match status" value="1"/>
</dbReference>
<evidence type="ECO:0000256" key="2">
    <source>
        <dbReference type="ARBA" id="ARBA00012438"/>
    </source>
</evidence>
<keyword evidence="5" id="KW-0547">Nucleotide-binding</keyword>
<evidence type="ECO:0000313" key="17">
    <source>
        <dbReference type="Proteomes" id="UP000092612"/>
    </source>
</evidence>
<dbReference type="FunFam" id="2.60.40.10:FF:000791">
    <property type="entry name" value="Two-component system sensor histidine kinase/response regulator"/>
    <property type="match status" value="1"/>
</dbReference>
<dbReference type="PANTHER" id="PTHR43547">
    <property type="entry name" value="TWO-COMPONENT HISTIDINE KINASE"/>
    <property type="match status" value="1"/>
</dbReference>
<evidence type="ECO:0000259" key="14">
    <source>
        <dbReference type="PROSITE" id="PS50109"/>
    </source>
</evidence>
<evidence type="ECO:0000256" key="12">
    <source>
        <dbReference type="SAM" id="Phobius"/>
    </source>
</evidence>
<reference evidence="17" key="1">
    <citation type="submission" date="2016-02" db="EMBL/GenBank/DDBJ databases">
        <title>Paenibacillus sp. LPB0068, isolated from Crassostrea gigas.</title>
        <authorList>
            <person name="Shin S.-K."/>
            <person name="Yi H."/>
        </authorList>
    </citation>
    <scope>NUCLEOTIDE SEQUENCE [LARGE SCALE GENOMIC DNA]</scope>
    <source>
        <strain evidence="17">KCTC 23969</strain>
    </source>
</reference>
<dbReference type="Proteomes" id="UP000092612">
    <property type="component" value="Unassembled WGS sequence"/>
</dbReference>
<dbReference type="GO" id="GO:0003700">
    <property type="term" value="F:DNA-binding transcription factor activity"/>
    <property type="evidence" value="ECO:0007669"/>
    <property type="project" value="InterPro"/>
</dbReference>
<evidence type="ECO:0000313" key="16">
    <source>
        <dbReference type="EMBL" id="OBY63507.1"/>
    </source>
</evidence>
<dbReference type="SUPFAM" id="SSF63829">
    <property type="entry name" value="Calcium-dependent phosphotriesterase"/>
    <property type="match status" value="4"/>
</dbReference>
<organism evidence="16 17">
    <name type="scientific">Polaribacter reichenbachii</name>
    <dbReference type="NCBI Taxonomy" id="996801"/>
    <lineage>
        <taxon>Bacteria</taxon>
        <taxon>Pseudomonadati</taxon>
        <taxon>Bacteroidota</taxon>
        <taxon>Flavobacteriia</taxon>
        <taxon>Flavobacteriales</taxon>
        <taxon>Flavobacteriaceae</taxon>
    </lineage>
</organism>
<dbReference type="FunFam" id="3.30.565.10:FF:000037">
    <property type="entry name" value="Hybrid sensor histidine kinase/response regulator"/>
    <property type="match status" value="1"/>
</dbReference>
<dbReference type="PROSITE" id="PS01124">
    <property type="entry name" value="HTH_ARAC_FAMILY_2"/>
    <property type="match status" value="1"/>
</dbReference>
<name>A0A1B8TV32_9FLAO</name>
<proteinExistence type="predicted"/>
<evidence type="ECO:0000259" key="15">
    <source>
        <dbReference type="PROSITE" id="PS50110"/>
    </source>
</evidence>
<dbReference type="SUPFAM" id="SSF55874">
    <property type="entry name" value="ATPase domain of HSP90 chaperone/DNA topoisomerase II/histidine kinase"/>
    <property type="match status" value="1"/>
</dbReference>
<evidence type="ECO:0000256" key="11">
    <source>
        <dbReference type="PROSITE-ProRule" id="PRU00169"/>
    </source>
</evidence>
<dbReference type="GO" id="GO:0000155">
    <property type="term" value="F:phosphorelay sensor kinase activity"/>
    <property type="evidence" value="ECO:0007669"/>
    <property type="project" value="InterPro"/>
</dbReference>
<keyword evidence="12" id="KW-1133">Transmembrane helix</keyword>
<accession>A0A1B8TV32</accession>
<dbReference type="Gene3D" id="1.10.287.130">
    <property type="match status" value="1"/>
</dbReference>
<dbReference type="InterPro" id="IPR009057">
    <property type="entry name" value="Homeodomain-like_sf"/>
</dbReference>
<dbReference type="GO" id="GO:0005524">
    <property type="term" value="F:ATP binding"/>
    <property type="evidence" value="ECO:0007669"/>
    <property type="project" value="UniProtKB-KW"/>
</dbReference>
<dbReference type="GO" id="GO:0043565">
    <property type="term" value="F:sequence-specific DNA binding"/>
    <property type="evidence" value="ECO:0007669"/>
    <property type="project" value="InterPro"/>
</dbReference>
<dbReference type="Pfam" id="PF00512">
    <property type="entry name" value="HisKA"/>
    <property type="match status" value="1"/>
</dbReference>
<feature type="modified residue" description="4-aspartylphosphate" evidence="11">
    <location>
        <position position="1201"/>
    </location>
</feature>
<dbReference type="InterPro" id="IPR001789">
    <property type="entry name" value="Sig_transdc_resp-reg_receiver"/>
</dbReference>
<evidence type="ECO:0000256" key="9">
    <source>
        <dbReference type="ARBA" id="ARBA00023015"/>
    </source>
</evidence>
<dbReference type="InterPro" id="IPR011006">
    <property type="entry name" value="CheY-like_superfamily"/>
</dbReference>
<dbReference type="Pfam" id="PF02518">
    <property type="entry name" value="HATPase_c"/>
    <property type="match status" value="1"/>
</dbReference>
<dbReference type="Gene3D" id="2.60.40.10">
    <property type="entry name" value="Immunoglobulins"/>
    <property type="match status" value="1"/>
</dbReference>
<evidence type="ECO:0000256" key="3">
    <source>
        <dbReference type="ARBA" id="ARBA00022553"/>
    </source>
</evidence>
<keyword evidence="7" id="KW-0067">ATP-binding</keyword>
<sequence>MSYTSNYLFIRKTFAFRVLLTIIFALNFSNFLAQEHMQFHHITTDNGLSQSDINSIYQDKQGFLWFATHEGLNKYDGYNFKIFTPNSNNNHSINSNLIYALTGDKKGNLWIGTTGRGLNYFDRATEKFSEFIADDKNDDSIISNHITSLLIDNNNRLWVGTINGIDVINLDTPKDKVKFHHYNLERDPFVAKFQDNSINTIFQDSKGDIWVGGYHGIFKLMRDSNGEIYFKLANEIIGLPNVAVKSINEDVYGRLLVGTTYGLYILNRNNASKIELVTPQIFVNRILVDNRDIWVGTNNGLLYFNNTNKQSAPKLVNTFKYDPNNPTSLSKNNIKSLLKDNAGVVWIGTIGGLNKLDLERKQFKNIKKTLDPTSLSYDKIRSMFEDSNGTLWIGTEGGGLNMLLQDKKDNSYLGFKSFKVRNAFVTIEIERKGKKLLIIGSEDYPGLYEIDITESKEYTDNDIVAFEQIFGSVFSLLEDKDKNLWIGTYNNGIIRWVYDEQKNNYKKDILSFNKLEKNGVSSNIIRNIIEDRFGNIWFATGNGLCKLTKEEKLKKHPKFTVFKNNSEDKKSISHNYILELFESSNGDFWVGTLGGGLCKYLPSDESFVTYKIEDGLPNNVIKGILEDDNNNLWISTNKGISKFNPQEITFKNFDTNDGLQSNEFQELARLKRKNGELLFGGINGFNSFFPDKIKNNSYEPETVITQLSIFNKNVTIGEEINGRVILENSISTTKSIELKHDENSFSFDFSSLHFASPKKNKYAYKLEGFDKDWIYTTSERRFATYTNLPPNNYTFKVKASNNDAIWDSSPSELNIEIVPPFWETKLAYFLYLLLILGLLFLFRRYTIIGTNEKHRLEIDHLEKEKNEELQKIKFEFFTNISHELRTPLTLLKGPLKYLQTKGHKLDQKVIQEQYKLMEKNSDSLLRIVNQLLDFRKINQGKTRLVMRKSNIVTFIKELCEPFQFLLIKNQIDFKITANPESIISWFDHEAIEKIINNLLSNAFKFTPLGGSIKIDIQIDEKYNGKNVIIKVEDSGCGIEQEKLENIFERFYIDKTKGKDNPQGVGIGLSFVQQLTKLHQGNIEVESEIDEGTTFTVTLPIERKAYENIPEITCKSSKDSDFLVRTSETNSLAISLNDEITDLNIDKSRSEKPLLLVVDDNLDIRVFLKQALSDEYIIYESQNGKIGLEMANKILPNIILTDVLMPEMDGIEFCKTLKTQQETSHIPVIMLTAKLSQESEIKGLKTGADDYIRKPFDIELLGVKLKNIIKRRDQLRNRFKKDISFKPKDVTVTTLDEKFLQQAIEIVEKHMMNTDFSVEMLVKEMGLSRSTLYLKFKEITGLSSSAFIRNIRLKRAVQLFEKSDYSVKEIMYMTGFNTASYFSKCFKKQFGIIPSEYVRQNVKKGSKEDSFTSILEEE</sequence>
<dbReference type="InterPro" id="IPR011123">
    <property type="entry name" value="Y_Y_Y"/>
</dbReference>
<dbReference type="SUPFAM" id="SSF46689">
    <property type="entry name" value="Homeodomain-like"/>
    <property type="match status" value="1"/>
</dbReference>
<dbReference type="EMBL" id="LSFL01000035">
    <property type="protein sequence ID" value="OBY63507.1"/>
    <property type="molecule type" value="Genomic_DNA"/>
</dbReference>
<feature type="transmembrane region" description="Helical" evidence="12">
    <location>
        <begin position="14"/>
        <end position="33"/>
    </location>
</feature>
<dbReference type="SUPFAM" id="SSF47384">
    <property type="entry name" value="Homodimeric domain of signal transducing histidine kinase"/>
    <property type="match status" value="1"/>
</dbReference>
<keyword evidence="6 16" id="KW-0418">Kinase</keyword>
<keyword evidence="8" id="KW-0902">Two-component regulatory system</keyword>
<dbReference type="PRINTS" id="PR00344">
    <property type="entry name" value="BCTRLSENSOR"/>
</dbReference>
<feature type="domain" description="HTH araC/xylS-type" evidence="13">
    <location>
        <begin position="1300"/>
        <end position="1399"/>
    </location>
</feature>
<dbReference type="EC" id="2.7.13.3" evidence="2"/>
<dbReference type="SUPFAM" id="SSF52172">
    <property type="entry name" value="CheY-like"/>
    <property type="match status" value="1"/>
</dbReference>
<dbReference type="InterPro" id="IPR003594">
    <property type="entry name" value="HATPase_dom"/>
</dbReference>
<evidence type="ECO:0000256" key="4">
    <source>
        <dbReference type="ARBA" id="ARBA00022679"/>
    </source>
</evidence>
<evidence type="ECO:0000256" key="10">
    <source>
        <dbReference type="ARBA" id="ARBA00023163"/>
    </source>
</evidence>
<dbReference type="FunFam" id="1.10.287.130:FF:000045">
    <property type="entry name" value="Two-component system sensor histidine kinase/response regulator"/>
    <property type="match status" value="1"/>
</dbReference>
<evidence type="ECO:0000256" key="6">
    <source>
        <dbReference type="ARBA" id="ARBA00022777"/>
    </source>
</evidence>
<keyword evidence="12" id="KW-0812">Transmembrane</keyword>
<dbReference type="Pfam" id="PF07495">
    <property type="entry name" value="Y_Y_Y"/>
    <property type="match status" value="1"/>
</dbReference>
<evidence type="ECO:0000259" key="13">
    <source>
        <dbReference type="PROSITE" id="PS01124"/>
    </source>
</evidence>
<dbReference type="SMART" id="SM00342">
    <property type="entry name" value="HTH_ARAC"/>
    <property type="match status" value="1"/>
</dbReference>
<keyword evidence="17" id="KW-1185">Reference proteome</keyword>
<dbReference type="OrthoDB" id="358279at2"/>
<dbReference type="STRING" id="996801.BW723_03820"/>
<keyword evidence="12" id="KW-0472">Membrane</keyword>
<dbReference type="CDD" id="cd00075">
    <property type="entry name" value="HATPase"/>
    <property type="match status" value="1"/>
</dbReference>
<dbReference type="Pfam" id="PF12833">
    <property type="entry name" value="HTH_18"/>
    <property type="match status" value="1"/>
</dbReference>
<dbReference type="InterPro" id="IPR036890">
    <property type="entry name" value="HATPase_C_sf"/>
</dbReference>
<keyword evidence="9" id="KW-0805">Transcription regulation</keyword>
<dbReference type="InterPro" id="IPR003661">
    <property type="entry name" value="HisK_dim/P_dom"/>
</dbReference>
<dbReference type="InterPro" id="IPR036097">
    <property type="entry name" value="HisK_dim/P_sf"/>
</dbReference>
<feature type="domain" description="Response regulatory" evidence="15">
    <location>
        <begin position="1153"/>
        <end position="1268"/>
    </location>
</feature>
<dbReference type="InterPro" id="IPR013783">
    <property type="entry name" value="Ig-like_fold"/>
</dbReference>
<dbReference type="SMART" id="SM00388">
    <property type="entry name" value="HisKA"/>
    <property type="match status" value="1"/>
</dbReference>
<feature type="domain" description="Histidine kinase" evidence="14">
    <location>
        <begin position="879"/>
        <end position="1102"/>
    </location>
</feature>
<evidence type="ECO:0000256" key="7">
    <source>
        <dbReference type="ARBA" id="ARBA00022840"/>
    </source>
</evidence>
<evidence type="ECO:0000256" key="8">
    <source>
        <dbReference type="ARBA" id="ARBA00023012"/>
    </source>
</evidence>
<dbReference type="PANTHER" id="PTHR43547:SF2">
    <property type="entry name" value="HYBRID SIGNAL TRANSDUCTION HISTIDINE KINASE C"/>
    <property type="match status" value="1"/>
</dbReference>
<dbReference type="InterPro" id="IPR018060">
    <property type="entry name" value="HTH_AraC"/>
</dbReference>
<gene>
    <name evidence="16" type="ORF">LPB301_11885</name>
</gene>
<dbReference type="FunFam" id="1.10.10.60:FF:000284">
    <property type="entry name" value="Two-component system sensor histidine kinase/response regulator"/>
    <property type="match status" value="1"/>
</dbReference>
<evidence type="ECO:0000256" key="1">
    <source>
        <dbReference type="ARBA" id="ARBA00000085"/>
    </source>
</evidence>
<dbReference type="InterPro" id="IPR015943">
    <property type="entry name" value="WD40/YVTN_repeat-like_dom_sf"/>
</dbReference>
<dbReference type="InterPro" id="IPR011110">
    <property type="entry name" value="Reg_prop"/>
</dbReference>
<protein>
    <recommendedName>
        <fullName evidence="2">histidine kinase</fullName>
        <ecNumber evidence="2">2.7.13.3</ecNumber>
    </recommendedName>
</protein>
<keyword evidence="10" id="KW-0804">Transcription</keyword>
<keyword evidence="4" id="KW-0808">Transferase</keyword>
<dbReference type="Pfam" id="PF07494">
    <property type="entry name" value="Reg_prop"/>
    <property type="match status" value="9"/>
</dbReference>
<dbReference type="Gene3D" id="2.130.10.10">
    <property type="entry name" value="YVTN repeat-like/Quinoprotein amine dehydrogenase"/>
    <property type="match status" value="3"/>
</dbReference>
<dbReference type="RefSeq" id="WP_068362056.1">
    <property type="nucleotide sequence ID" value="NZ_CP019337.1"/>
</dbReference>
<dbReference type="SMART" id="SM00448">
    <property type="entry name" value="REC"/>
    <property type="match status" value="1"/>
</dbReference>
<dbReference type="PROSITE" id="PS50110">
    <property type="entry name" value="RESPONSE_REGULATORY"/>
    <property type="match status" value="1"/>
</dbReference>
<dbReference type="PROSITE" id="PS50109">
    <property type="entry name" value="HIS_KIN"/>
    <property type="match status" value="1"/>
</dbReference>
<dbReference type="Gene3D" id="3.40.50.2300">
    <property type="match status" value="1"/>
</dbReference>
<dbReference type="InterPro" id="IPR005467">
    <property type="entry name" value="His_kinase_dom"/>
</dbReference>
<dbReference type="Pfam" id="PF00072">
    <property type="entry name" value="Response_reg"/>
    <property type="match status" value="1"/>
</dbReference>
<dbReference type="SMART" id="SM00387">
    <property type="entry name" value="HATPase_c"/>
    <property type="match status" value="1"/>
</dbReference>
<dbReference type="InterPro" id="IPR004358">
    <property type="entry name" value="Sig_transdc_His_kin-like_C"/>
</dbReference>
<evidence type="ECO:0000256" key="5">
    <source>
        <dbReference type="ARBA" id="ARBA00022741"/>
    </source>
</evidence>